<dbReference type="GO" id="GO:0016853">
    <property type="term" value="F:isomerase activity"/>
    <property type="evidence" value="ECO:0007669"/>
    <property type="project" value="UniProtKB-KW"/>
</dbReference>
<dbReference type="Pfam" id="PF01261">
    <property type="entry name" value="AP_endonuc_2"/>
    <property type="match status" value="1"/>
</dbReference>
<protein>
    <submittedName>
        <fullName evidence="2">Sugar phosphate isomerase/epimerase</fullName>
    </submittedName>
</protein>
<comment type="caution">
    <text evidence="2">The sequence shown here is derived from an EMBL/GenBank/DDBJ whole genome shotgun (WGS) entry which is preliminary data.</text>
</comment>
<dbReference type="InterPro" id="IPR036237">
    <property type="entry name" value="Xyl_isomerase-like_sf"/>
</dbReference>
<evidence type="ECO:0000313" key="3">
    <source>
        <dbReference type="Proteomes" id="UP001519344"/>
    </source>
</evidence>
<proteinExistence type="predicted"/>
<gene>
    <name evidence="2" type="ORF">J2Z65_005699</name>
</gene>
<organism evidence="2 3">
    <name type="scientific">Paenibacillus aceris</name>
    <dbReference type="NCBI Taxonomy" id="869555"/>
    <lineage>
        <taxon>Bacteria</taxon>
        <taxon>Bacillati</taxon>
        <taxon>Bacillota</taxon>
        <taxon>Bacilli</taxon>
        <taxon>Bacillales</taxon>
        <taxon>Paenibacillaceae</taxon>
        <taxon>Paenibacillus</taxon>
    </lineage>
</organism>
<feature type="domain" description="Xylose isomerase-like TIM barrel" evidence="1">
    <location>
        <begin position="30"/>
        <end position="240"/>
    </location>
</feature>
<sequence length="275" mass="30920">MMKLTGFADEISPDLMQQIAVCKGEQIQHIEFRSVWNTNVLKLKDGELLAVKAALESNQMLVSAIGSPIGKIGILDDFEDHLLALERAFYVAKLFGTKFIRMFSFILPPGDELSKHREEVMHRIKRMVKRAEEENVILLLENESGMYGDTPDRCLDVLETCASLNLRQAFDPGNFLQSGVNSTVEAFHTLKPYISYIHVKDVTLNNGKEVPAGKGDGHLIELLGQLQSLRYDGFLSLEPHLVYSGMYPDHTPVELFEIASQALKGLLKTIDEDWI</sequence>
<keyword evidence="2" id="KW-0413">Isomerase</keyword>
<reference evidence="2 3" key="1">
    <citation type="submission" date="2021-03" db="EMBL/GenBank/DDBJ databases">
        <title>Genomic Encyclopedia of Type Strains, Phase IV (KMG-IV): sequencing the most valuable type-strain genomes for metagenomic binning, comparative biology and taxonomic classification.</title>
        <authorList>
            <person name="Goeker M."/>
        </authorList>
    </citation>
    <scope>NUCLEOTIDE SEQUENCE [LARGE SCALE GENOMIC DNA]</scope>
    <source>
        <strain evidence="2 3">DSM 24950</strain>
    </source>
</reference>
<dbReference type="InterPro" id="IPR013022">
    <property type="entry name" value="Xyl_isomerase-like_TIM-brl"/>
</dbReference>
<name>A0ABS4I6U5_9BACL</name>
<keyword evidence="3" id="KW-1185">Reference proteome</keyword>
<dbReference type="EMBL" id="JAGGKV010000021">
    <property type="protein sequence ID" value="MBP1966440.1"/>
    <property type="molecule type" value="Genomic_DNA"/>
</dbReference>
<accession>A0ABS4I6U5</accession>
<dbReference type="Proteomes" id="UP001519344">
    <property type="component" value="Unassembled WGS sequence"/>
</dbReference>
<dbReference type="PANTHER" id="PTHR12110:SF53">
    <property type="entry name" value="BLR5974 PROTEIN"/>
    <property type="match status" value="1"/>
</dbReference>
<dbReference type="InterPro" id="IPR050312">
    <property type="entry name" value="IolE/XylAMocC-like"/>
</dbReference>
<dbReference type="Gene3D" id="3.20.20.150">
    <property type="entry name" value="Divalent-metal-dependent TIM barrel enzymes"/>
    <property type="match status" value="1"/>
</dbReference>
<evidence type="ECO:0000313" key="2">
    <source>
        <dbReference type="EMBL" id="MBP1966440.1"/>
    </source>
</evidence>
<dbReference type="SUPFAM" id="SSF51658">
    <property type="entry name" value="Xylose isomerase-like"/>
    <property type="match status" value="1"/>
</dbReference>
<dbReference type="RefSeq" id="WP_167068759.1">
    <property type="nucleotide sequence ID" value="NZ_JAAOZR010000097.1"/>
</dbReference>
<dbReference type="PANTHER" id="PTHR12110">
    <property type="entry name" value="HYDROXYPYRUVATE ISOMERASE"/>
    <property type="match status" value="1"/>
</dbReference>
<evidence type="ECO:0000259" key="1">
    <source>
        <dbReference type="Pfam" id="PF01261"/>
    </source>
</evidence>